<proteinExistence type="predicted"/>
<accession>A0A8J8SUK5</accession>
<evidence type="ECO:0000313" key="1">
    <source>
        <dbReference type="EMBL" id="TNV71402.1"/>
    </source>
</evidence>
<reference evidence="1" key="1">
    <citation type="submission" date="2019-06" db="EMBL/GenBank/DDBJ databases">
        <authorList>
            <person name="Zheng W."/>
        </authorList>
    </citation>
    <scope>NUCLEOTIDE SEQUENCE</scope>
    <source>
        <strain evidence="1">QDHG01</strain>
    </source>
</reference>
<dbReference type="Proteomes" id="UP000785679">
    <property type="component" value="Unassembled WGS sequence"/>
</dbReference>
<dbReference type="AlphaFoldDB" id="A0A8J8SUK5"/>
<dbReference type="EMBL" id="RRYP01029824">
    <property type="protein sequence ID" value="TNV71402.1"/>
    <property type="molecule type" value="Genomic_DNA"/>
</dbReference>
<comment type="caution">
    <text evidence="1">The sequence shown here is derived from an EMBL/GenBank/DDBJ whole genome shotgun (WGS) entry which is preliminary data.</text>
</comment>
<gene>
    <name evidence="1" type="ORF">FGO68_gene1202</name>
</gene>
<name>A0A8J8SUK5_HALGN</name>
<keyword evidence="2" id="KW-1185">Reference proteome</keyword>
<protein>
    <submittedName>
        <fullName evidence="1">Uncharacterized protein</fullName>
    </submittedName>
</protein>
<evidence type="ECO:0000313" key="2">
    <source>
        <dbReference type="Proteomes" id="UP000785679"/>
    </source>
</evidence>
<sequence>MLSTIGLSQQRYCTEGEYISNSIAIERGTKPAWSFTGAKHSISEVDRNLPGTTVSLNLQVMFLVSLKLEPTAITLVPPPTGPSLGLVSKRQGGLQKQKTLLSSVYCWLLSVISTIDCLSTYDGGAIQQAFVELMTVAGTLPRFSNMQKVSFELSMLRPSKGWKFLPLRRTLVPPVSGPLSGMRSVMAGKEQYQKKRVSFEFYWLFKETVKGIGFSTTSENGATQIMQFEFMNVAGTDLEPKAHLVCSAQLRKFSPHTCTTVSPSLGPYLGQIAWILVGGKYLKLTEFETSWKSPVRLTVNGTQSGFADGGLLSH</sequence>
<organism evidence="1 2">
    <name type="scientific">Halteria grandinella</name>
    <dbReference type="NCBI Taxonomy" id="5974"/>
    <lineage>
        <taxon>Eukaryota</taxon>
        <taxon>Sar</taxon>
        <taxon>Alveolata</taxon>
        <taxon>Ciliophora</taxon>
        <taxon>Intramacronucleata</taxon>
        <taxon>Spirotrichea</taxon>
        <taxon>Stichotrichia</taxon>
        <taxon>Sporadotrichida</taxon>
        <taxon>Halteriidae</taxon>
        <taxon>Halteria</taxon>
    </lineage>
</organism>